<organism evidence="1 2">
    <name type="scientific">Candidatus Moanibacter tarae</name>
    <dbReference type="NCBI Taxonomy" id="2200854"/>
    <lineage>
        <taxon>Bacteria</taxon>
        <taxon>Pseudomonadati</taxon>
        <taxon>Verrucomicrobiota</taxon>
        <taxon>Opitutia</taxon>
        <taxon>Puniceicoccales</taxon>
        <taxon>Puniceicoccales incertae sedis</taxon>
        <taxon>Candidatus Moanibacter</taxon>
    </lineage>
</organism>
<evidence type="ECO:0000313" key="2">
    <source>
        <dbReference type="Proteomes" id="UP000247465"/>
    </source>
</evidence>
<sequence length="50" mass="5740">MECCRGYRLDSEIISGIDFAKVRWPAYLELDNIKAKDAMCHTEQSSNNLC</sequence>
<proteinExistence type="predicted"/>
<name>A0A2Z4ANH2_9BACT</name>
<gene>
    <name evidence="1" type="ORF">DF168_00154</name>
</gene>
<dbReference type="Proteomes" id="UP000247465">
    <property type="component" value="Chromosome"/>
</dbReference>
<accession>A0A2Z4ANH2</accession>
<reference evidence="1 2" key="1">
    <citation type="submission" date="2018-06" db="EMBL/GenBank/DDBJ databases">
        <title>Draft Genome Sequence of a Novel Marine Bacterium Related to the Verrucomicrobia.</title>
        <authorList>
            <person name="Vosseberg J."/>
            <person name="Martijn J."/>
            <person name="Ettema T.J.G."/>
        </authorList>
    </citation>
    <scope>NUCLEOTIDE SEQUENCE [LARGE SCALE GENOMIC DNA]</scope>
    <source>
        <strain evidence="1">TARA_B100001123</strain>
    </source>
</reference>
<dbReference type="EMBL" id="CP029803">
    <property type="protein sequence ID" value="AWT58982.1"/>
    <property type="molecule type" value="Genomic_DNA"/>
</dbReference>
<dbReference type="AlphaFoldDB" id="A0A2Z4ANH2"/>
<dbReference type="KEGG" id="mtar:DF168_00154"/>
<protein>
    <submittedName>
        <fullName evidence="1">Uncharacterized protein</fullName>
    </submittedName>
</protein>
<evidence type="ECO:0000313" key="1">
    <source>
        <dbReference type="EMBL" id="AWT58982.1"/>
    </source>
</evidence>